<evidence type="ECO:0000256" key="2">
    <source>
        <dbReference type="SAM" id="MobiDB-lite"/>
    </source>
</evidence>
<dbReference type="Pfam" id="PF07690">
    <property type="entry name" value="MFS_1"/>
    <property type="match status" value="1"/>
</dbReference>
<feature type="transmembrane region" description="Helical" evidence="3">
    <location>
        <begin position="530"/>
        <end position="548"/>
    </location>
</feature>
<feature type="transmembrane region" description="Helical" evidence="3">
    <location>
        <begin position="254"/>
        <end position="274"/>
    </location>
</feature>
<feature type="transmembrane region" description="Helical" evidence="3">
    <location>
        <begin position="472"/>
        <end position="492"/>
    </location>
</feature>
<dbReference type="KEGG" id="lak:106170500"/>
<comment type="subcellular location">
    <subcellularLocation>
        <location evidence="1">Membrane</location>
        <topology evidence="1">Multi-pass membrane protein</topology>
    </subcellularLocation>
</comment>
<feature type="transmembrane region" description="Helical" evidence="3">
    <location>
        <begin position="227"/>
        <end position="248"/>
    </location>
</feature>
<sequence>MSALFDSDFNLGGFFSLGSAYSVYSKPRSNSADSFDSDCSPHNAVRYLHPPVQQTNKEGQQPRHSKDTENIECEAGNGEGTVYHTTSADSEDIDRGWAWAVLVASFLCNCINIGINNSVGVYNAEFLIQFPDETRSYVSLAGSLQNSVCGLTGLVSGIIANKYSCRTSILLGAIISSLGFIGTAFATNVPEIILTFGFVVGFGTGLVYTATSVCVGQYFHKRRPMALGIATAGMALGQFMCPPLFQFLIDTYSWRGSAFIIAGLCLNNCVFGTIMRPLRETHRDTDEAACPENERRAQIAKANEVSSNDAKGCLNVPVHIDNDISLDTSATPNGMHRNSNDSVPGSHTSIHRFRQENSHRMAGRDNILKTEPRHRSLGVSSFLSVSIGAFGSMTSNISQHFVSDNQLSEAVERNKPSCMDYVKSILDIHPLKSPEFICFGISVLFWAAQVLTCGLHLIAYTLQHGTTPIQGAILLSVFGAGNFFSRLLAGAATNDKEHVDQVTLGAGVMGITALLLFSFPALVHSYWSQVLFAALYGVYSTILIPLLAPMTVETVGLSSLGAGFGYLMVMSGTGCAIGPPLAGDRRIHTHHAHTQAQSKYI</sequence>
<gene>
    <name evidence="6" type="primary">LOC106170500</name>
</gene>
<feature type="transmembrane region" description="Helical" evidence="3">
    <location>
        <begin position="97"/>
        <end position="116"/>
    </location>
</feature>
<reference evidence="6" key="1">
    <citation type="submission" date="2025-08" db="UniProtKB">
        <authorList>
            <consortium name="RefSeq"/>
        </authorList>
    </citation>
    <scope>IDENTIFICATION</scope>
    <source>
        <tissue evidence="6">Gonads</tissue>
    </source>
</reference>
<dbReference type="PROSITE" id="PS50850">
    <property type="entry name" value="MFS"/>
    <property type="match status" value="1"/>
</dbReference>
<keyword evidence="5" id="KW-1185">Reference proteome</keyword>
<dbReference type="GO" id="GO:0008028">
    <property type="term" value="F:monocarboxylic acid transmembrane transporter activity"/>
    <property type="evidence" value="ECO:0007669"/>
    <property type="project" value="TreeGrafter"/>
</dbReference>
<keyword evidence="3" id="KW-0472">Membrane</keyword>
<evidence type="ECO:0000259" key="4">
    <source>
        <dbReference type="PROSITE" id="PS50850"/>
    </source>
</evidence>
<accession>A0A1S3J5Z3</accession>
<dbReference type="InterPro" id="IPR011701">
    <property type="entry name" value="MFS"/>
</dbReference>
<name>A0A1S3J5Z3_LINAN</name>
<dbReference type="InterPro" id="IPR036259">
    <property type="entry name" value="MFS_trans_sf"/>
</dbReference>
<evidence type="ECO:0000313" key="6">
    <source>
        <dbReference type="RefSeq" id="XP_013405837.1"/>
    </source>
</evidence>
<dbReference type="OrthoDB" id="6286464at2759"/>
<evidence type="ECO:0000256" key="1">
    <source>
        <dbReference type="ARBA" id="ARBA00004141"/>
    </source>
</evidence>
<dbReference type="RefSeq" id="XP_013405837.1">
    <property type="nucleotide sequence ID" value="XM_013550383.1"/>
</dbReference>
<protein>
    <submittedName>
        <fullName evidence="6">Monocarboxylate transporter 12</fullName>
    </submittedName>
</protein>
<dbReference type="Proteomes" id="UP000085678">
    <property type="component" value="Unplaced"/>
</dbReference>
<dbReference type="PANTHER" id="PTHR11360:SF284">
    <property type="entry name" value="EG:103B4.3 PROTEIN-RELATED"/>
    <property type="match status" value="1"/>
</dbReference>
<feature type="transmembrane region" description="Helical" evidence="3">
    <location>
        <begin position="436"/>
        <end position="460"/>
    </location>
</feature>
<feature type="transmembrane region" description="Helical" evidence="3">
    <location>
        <begin position="504"/>
        <end position="523"/>
    </location>
</feature>
<dbReference type="SUPFAM" id="SSF103473">
    <property type="entry name" value="MFS general substrate transporter"/>
    <property type="match status" value="1"/>
</dbReference>
<feature type="transmembrane region" description="Helical" evidence="3">
    <location>
        <begin position="192"/>
        <end position="215"/>
    </location>
</feature>
<dbReference type="AlphaFoldDB" id="A0A1S3J5Z3"/>
<dbReference type="PANTHER" id="PTHR11360">
    <property type="entry name" value="MONOCARBOXYLATE TRANSPORTER"/>
    <property type="match status" value="1"/>
</dbReference>
<keyword evidence="3" id="KW-0812">Transmembrane</keyword>
<dbReference type="GO" id="GO:0016020">
    <property type="term" value="C:membrane"/>
    <property type="evidence" value="ECO:0007669"/>
    <property type="project" value="UniProtKB-SubCell"/>
</dbReference>
<dbReference type="InParanoid" id="A0A1S3J5Z3"/>
<feature type="compositionally biased region" description="Basic and acidic residues" evidence="2">
    <location>
        <begin position="60"/>
        <end position="69"/>
    </location>
</feature>
<dbReference type="Gene3D" id="1.20.1250.20">
    <property type="entry name" value="MFS general substrate transporter like domains"/>
    <property type="match status" value="1"/>
</dbReference>
<dbReference type="InterPro" id="IPR020846">
    <property type="entry name" value="MFS_dom"/>
</dbReference>
<keyword evidence="3" id="KW-1133">Transmembrane helix</keyword>
<dbReference type="GeneID" id="106170500"/>
<dbReference type="InterPro" id="IPR050327">
    <property type="entry name" value="Proton-linked_MCT"/>
</dbReference>
<feature type="region of interest" description="Disordered" evidence="2">
    <location>
        <begin position="48"/>
        <end position="85"/>
    </location>
</feature>
<organism evidence="5 6">
    <name type="scientific">Lingula anatina</name>
    <name type="common">Brachiopod</name>
    <name type="synonym">Lingula unguis</name>
    <dbReference type="NCBI Taxonomy" id="7574"/>
    <lineage>
        <taxon>Eukaryota</taxon>
        <taxon>Metazoa</taxon>
        <taxon>Spiralia</taxon>
        <taxon>Lophotrochozoa</taxon>
        <taxon>Brachiopoda</taxon>
        <taxon>Linguliformea</taxon>
        <taxon>Lingulata</taxon>
        <taxon>Lingulida</taxon>
        <taxon>Linguloidea</taxon>
        <taxon>Lingulidae</taxon>
        <taxon>Lingula</taxon>
    </lineage>
</organism>
<evidence type="ECO:0000256" key="3">
    <source>
        <dbReference type="SAM" id="Phobius"/>
    </source>
</evidence>
<feature type="transmembrane region" description="Helical" evidence="3">
    <location>
        <begin position="167"/>
        <end position="186"/>
    </location>
</feature>
<proteinExistence type="predicted"/>
<feature type="domain" description="Major facilitator superfamily (MFS) profile" evidence="4">
    <location>
        <begin position="98"/>
        <end position="601"/>
    </location>
</feature>
<evidence type="ECO:0000313" key="5">
    <source>
        <dbReference type="Proteomes" id="UP000085678"/>
    </source>
</evidence>
<feature type="transmembrane region" description="Helical" evidence="3">
    <location>
        <begin position="560"/>
        <end position="582"/>
    </location>
</feature>